<evidence type="ECO:0000313" key="5">
    <source>
        <dbReference type="Proteomes" id="UP000317998"/>
    </source>
</evidence>
<dbReference type="InterPro" id="IPR008984">
    <property type="entry name" value="SMAD_FHA_dom_sf"/>
</dbReference>
<organism evidence="4 5">
    <name type="scientific">Homoserinimonas aerilata</name>
    <dbReference type="NCBI Taxonomy" id="1162970"/>
    <lineage>
        <taxon>Bacteria</taxon>
        <taxon>Bacillati</taxon>
        <taxon>Actinomycetota</taxon>
        <taxon>Actinomycetes</taxon>
        <taxon>Micrococcales</taxon>
        <taxon>Microbacteriaceae</taxon>
        <taxon>Homoserinimonas</taxon>
    </lineage>
</organism>
<dbReference type="Pfam" id="PF00498">
    <property type="entry name" value="FHA"/>
    <property type="match status" value="1"/>
</dbReference>
<accession>A0A542YKL6</accession>
<protein>
    <submittedName>
        <fullName evidence="4">Double zinc ribbon protein</fullName>
    </submittedName>
</protein>
<dbReference type="Gene3D" id="2.60.200.20">
    <property type="match status" value="1"/>
</dbReference>
<feature type="domain" description="FHA" evidence="3">
    <location>
        <begin position="298"/>
        <end position="352"/>
    </location>
</feature>
<dbReference type="AlphaFoldDB" id="A0A542YKL6"/>
<dbReference type="Pfam" id="PF13240">
    <property type="entry name" value="Zn_Ribbon_1"/>
    <property type="match status" value="1"/>
</dbReference>
<proteinExistence type="predicted"/>
<name>A0A542YKL6_9MICO</name>
<dbReference type="EMBL" id="VFOM01000001">
    <property type="protein sequence ID" value="TQL48484.1"/>
    <property type="molecule type" value="Genomic_DNA"/>
</dbReference>
<feature type="compositionally biased region" description="Low complexity" evidence="2">
    <location>
        <begin position="92"/>
        <end position="110"/>
    </location>
</feature>
<feature type="region of interest" description="Disordered" evidence="2">
    <location>
        <begin position="25"/>
        <end position="111"/>
    </location>
</feature>
<evidence type="ECO:0000259" key="3">
    <source>
        <dbReference type="PROSITE" id="PS50006"/>
    </source>
</evidence>
<keyword evidence="1" id="KW-0597">Phosphoprotein</keyword>
<comment type="caution">
    <text evidence="4">The sequence shown here is derived from an EMBL/GenBank/DDBJ whole genome shotgun (WGS) entry which is preliminary data.</text>
</comment>
<dbReference type="SUPFAM" id="SSF49879">
    <property type="entry name" value="SMAD/FHA domain"/>
    <property type="match status" value="1"/>
</dbReference>
<feature type="region of interest" description="Disordered" evidence="2">
    <location>
        <begin position="179"/>
        <end position="201"/>
    </location>
</feature>
<dbReference type="OrthoDB" id="3254248at2"/>
<feature type="compositionally biased region" description="Acidic residues" evidence="2">
    <location>
        <begin position="82"/>
        <end position="91"/>
    </location>
</feature>
<keyword evidence="5" id="KW-1185">Reference proteome</keyword>
<dbReference type="InterPro" id="IPR026870">
    <property type="entry name" value="Zinc_ribbon_dom"/>
</dbReference>
<dbReference type="PROSITE" id="PS50006">
    <property type="entry name" value="FHA_DOMAIN"/>
    <property type="match status" value="1"/>
</dbReference>
<dbReference type="RefSeq" id="WP_141880583.1">
    <property type="nucleotide sequence ID" value="NZ_VFOM01000001.1"/>
</dbReference>
<evidence type="ECO:0000256" key="1">
    <source>
        <dbReference type="ARBA" id="ARBA00022553"/>
    </source>
</evidence>
<sequence length="386" mass="40641">MNCSHCGTRLPRGALFCGECGRRIEAGPAGGHPADEETGPASRSIRPDDSQPFIAPPPAERAHPAPVVPGSPAGSSSWVLSDFDDELDLTGEPEPAVSDASPESSDDAPAGTAVWPLRCEQCGNLLGPGDIFCGECGFVSRAVTQAFTMPIERIPSAPSISEPPVRGAADEMDDEMADAPAEVDPGADDSDGESIAPLPPSPSVPFLPPVGLIAPEPPAAAAVPLLPAPGLPVPMLPEALIPPPQTKPARASVPLSTPEVTDDLAADLEETRIVRRRGAERFVLQFSTGESVTVYGTGLIGRNPRPEPGEVFDQLVRVLDTGRSVSKTHLEFGQQGGVFWVKDRFSGNGTIVRAPESEPQRCEAERRYSVVRGSRVEIGEQFFIVS</sequence>
<dbReference type="Proteomes" id="UP000317998">
    <property type="component" value="Unassembled WGS sequence"/>
</dbReference>
<evidence type="ECO:0000256" key="2">
    <source>
        <dbReference type="SAM" id="MobiDB-lite"/>
    </source>
</evidence>
<dbReference type="InterPro" id="IPR000253">
    <property type="entry name" value="FHA_dom"/>
</dbReference>
<reference evidence="4 5" key="1">
    <citation type="submission" date="2019-06" db="EMBL/GenBank/DDBJ databases">
        <title>Sequencing the genomes of 1000 actinobacteria strains.</title>
        <authorList>
            <person name="Klenk H.-P."/>
        </authorList>
    </citation>
    <scope>NUCLEOTIDE SEQUENCE [LARGE SCALE GENOMIC DNA]</scope>
    <source>
        <strain evidence="4 5">DSM 26477</strain>
    </source>
</reference>
<gene>
    <name evidence="4" type="ORF">FB562_1578</name>
</gene>
<evidence type="ECO:0000313" key="4">
    <source>
        <dbReference type="EMBL" id="TQL48484.1"/>
    </source>
</evidence>
<feature type="compositionally biased region" description="Low complexity" evidence="2">
    <location>
        <begin position="64"/>
        <end position="77"/>
    </location>
</feature>